<gene>
    <name evidence="1" type="ORF">EWF95_01505</name>
</gene>
<dbReference type="AlphaFoldDB" id="A0A544QQD5"/>
<dbReference type="EMBL" id="SESI01000001">
    <property type="protein sequence ID" value="TQQ81646.1"/>
    <property type="molecule type" value="Genomic_DNA"/>
</dbReference>
<dbReference type="Pfam" id="PF26422">
    <property type="entry name" value="Halo_JAB_MPN"/>
    <property type="match status" value="1"/>
</dbReference>
<dbReference type="OrthoDB" id="210127at2157"/>
<organism evidence="1 2">
    <name type="scientific">Halonotius roseus</name>
    <dbReference type="NCBI Taxonomy" id="2511997"/>
    <lineage>
        <taxon>Archaea</taxon>
        <taxon>Methanobacteriati</taxon>
        <taxon>Methanobacteriota</taxon>
        <taxon>Stenosarchaea group</taxon>
        <taxon>Halobacteria</taxon>
        <taxon>Halobacteriales</taxon>
        <taxon>Haloferacaceae</taxon>
        <taxon>Halonotius</taxon>
    </lineage>
</organism>
<comment type="caution">
    <text evidence="1">The sequence shown here is derived from an EMBL/GenBank/DDBJ whole genome shotgun (WGS) entry which is preliminary data.</text>
</comment>
<accession>A0A544QQD5</accession>
<protein>
    <submittedName>
        <fullName evidence="1">Uncharacterized protein</fullName>
    </submittedName>
</protein>
<reference evidence="1 2" key="1">
    <citation type="submission" date="2019-02" db="EMBL/GenBank/DDBJ databases">
        <title>Halonotius sp. a new haloqrchaeon isolated from saline water.</title>
        <authorList>
            <person name="Duran-Viseras A."/>
            <person name="Sanchez-Porro C."/>
            <person name="Ventosa A."/>
        </authorList>
    </citation>
    <scope>NUCLEOTIDE SEQUENCE [LARGE SCALE GENOMIC DNA]</scope>
    <source>
        <strain evidence="1 2">F9-27</strain>
    </source>
</reference>
<evidence type="ECO:0000313" key="1">
    <source>
        <dbReference type="EMBL" id="TQQ81646.1"/>
    </source>
</evidence>
<sequence>MVLYATAGLLDVLIEFATDREPQRANVPLAATPAGELTGSDDRLADIDPATSVLTHFYLPDAGGAVSSVFGVDLGTPSGGAQARFVSHPTGPLAVTKEDDLAGAVLVAVPPWAADEIRAFDRHGRGVELVGLDAEPPVETIE</sequence>
<keyword evidence="2" id="KW-1185">Reference proteome</keyword>
<dbReference type="RefSeq" id="WP_142442214.1">
    <property type="nucleotide sequence ID" value="NZ_SESI01000001.1"/>
</dbReference>
<proteinExistence type="predicted"/>
<dbReference type="Proteomes" id="UP000315385">
    <property type="component" value="Unassembled WGS sequence"/>
</dbReference>
<evidence type="ECO:0000313" key="2">
    <source>
        <dbReference type="Proteomes" id="UP000315385"/>
    </source>
</evidence>
<dbReference type="InterPro" id="IPR058877">
    <property type="entry name" value="JAB/MPN_dom-containing"/>
</dbReference>
<name>A0A544QQD5_9EURY</name>